<reference evidence="2 3" key="1">
    <citation type="journal article" date="2011" name="J. Bacteriol.">
        <title>Complete genome sequences of the chemolithoautotrophic Oligotropha carboxidovorans strains OM4 and OM5.</title>
        <authorList>
            <person name="Volland S."/>
            <person name="Rachinger M."/>
            <person name="Strittmatter A."/>
            <person name="Daniel R."/>
            <person name="Gottschalk G."/>
            <person name="Meyer O."/>
        </authorList>
    </citation>
    <scope>NUCLEOTIDE SEQUENCE [LARGE SCALE GENOMIC DNA]</scope>
    <source>
        <strain evidence="3">ATCC 49405 / DSM 1227 / KCTC 32145 / OM5</strain>
    </source>
</reference>
<dbReference type="RefSeq" id="WP_012564532.1">
    <property type="nucleotide sequence ID" value="NC_011386.1"/>
</dbReference>
<organism evidence="2 3">
    <name type="scientific">Afipia carboxidovorans (strain ATCC 49405 / DSM 1227 / KCTC 32145 / OM5)</name>
    <name type="common">Oligotropha carboxidovorans</name>
    <dbReference type="NCBI Taxonomy" id="504832"/>
    <lineage>
        <taxon>Bacteria</taxon>
        <taxon>Pseudomonadati</taxon>
        <taxon>Pseudomonadota</taxon>
        <taxon>Alphaproteobacteria</taxon>
        <taxon>Hyphomicrobiales</taxon>
        <taxon>Nitrobacteraceae</taxon>
        <taxon>Afipia</taxon>
    </lineage>
</organism>
<dbReference type="Proteomes" id="UP000007730">
    <property type="component" value="Chromosome"/>
</dbReference>
<name>B6JJB2_AFIC5</name>
<dbReference type="KEGG" id="oca:OCAR_7403"/>
<evidence type="ECO:0000313" key="3">
    <source>
        <dbReference type="Proteomes" id="UP000007730"/>
    </source>
</evidence>
<evidence type="ECO:0000256" key="1">
    <source>
        <dbReference type="SAM" id="MobiDB-lite"/>
    </source>
</evidence>
<dbReference type="eggNOG" id="ENOG5030X50">
    <property type="taxonomic scope" value="Bacteria"/>
</dbReference>
<gene>
    <name evidence="2" type="ordered locus">OCA5_c07230</name>
</gene>
<dbReference type="KEGG" id="ocg:OCA5_c07230"/>
<feature type="compositionally biased region" description="Basic and acidic residues" evidence="1">
    <location>
        <begin position="106"/>
        <end position="115"/>
    </location>
</feature>
<dbReference type="AlphaFoldDB" id="B6JJB2"/>
<evidence type="ECO:0000313" key="2">
    <source>
        <dbReference type="EMBL" id="AEI05446.1"/>
    </source>
</evidence>
<dbReference type="OrthoDB" id="8234890at2"/>
<proteinExistence type="predicted"/>
<dbReference type="HOGENOM" id="CLU_150006_0_0_5"/>
<protein>
    <submittedName>
        <fullName evidence="2">Uncharacterized protein</fullName>
    </submittedName>
</protein>
<accession>B6JJB2</accession>
<sequence>MIQLASGILGAAAAALAFSTMPLDLSARSNLQAASLQVQPQAQSEAQSKAPLVMPQVTRAAKGDRLASPSVIGEMGHVTLSVGLPGSADSSVVMRIVLPKTGTSEKAQEPKERASSSKKRVACEPAVSVLAPAAKLMQPARCVT</sequence>
<dbReference type="EMBL" id="CP002826">
    <property type="protein sequence ID" value="AEI05446.1"/>
    <property type="molecule type" value="Genomic_DNA"/>
</dbReference>
<keyword evidence="3" id="KW-1185">Reference proteome</keyword>
<feature type="region of interest" description="Disordered" evidence="1">
    <location>
        <begin position="100"/>
        <end position="119"/>
    </location>
</feature>